<evidence type="ECO:0000313" key="3">
    <source>
        <dbReference type="EMBL" id="HIZ64307.1"/>
    </source>
</evidence>
<dbReference type="EMBL" id="DXBG01000004">
    <property type="protein sequence ID" value="HIZ64307.1"/>
    <property type="molecule type" value="Genomic_DNA"/>
</dbReference>
<evidence type="ECO:0000313" key="4">
    <source>
        <dbReference type="Proteomes" id="UP000824056"/>
    </source>
</evidence>
<dbReference type="PROSITE" id="PS50164">
    <property type="entry name" value="GIY_YIG"/>
    <property type="match status" value="1"/>
</dbReference>
<dbReference type="AlphaFoldDB" id="A0A9D2FPH9"/>
<name>A0A9D2FPH9_9FIRM</name>
<evidence type="ECO:0000259" key="2">
    <source>
        <dbReference type="PROSITE" id="PS50164"/>
    </source>
</evidence>
<proteinExistence type="inferred from homology"/>
<feature type="domain" description="GIY-YIG" evidence="2">
    <location>
        <begin position="1"/>
        <end position="76"/>
    </location>
</feature>
<comment type="caution">
    <text evidence="3">The sequence shown here is derived from an EMBL/GenBank/DDBJ whole genome shotgun (WGS) entry which is preliminary data.</text>
</comment>
<dbReference type="InterPro" id="IPR035901">
    <property type="entry name" value="GIY-YIG_endonuc_sf"/>
</dbReference>
<comment type="similarity">
    <text evidence="1">Belongs to the UPF0213 family.</text>
</comment>
<sequence length="94" mass="11443">MNYTYMVRCRDGSLYTGWTNCLEKRLACHNAGKGAKYTKSRLPVELVYYETFEKKEEAMRREWQIKQMNRKEKMNLIQSFPKEIHEKGYDKHER</sequence>
<dbReference type="InterPro" id="IPR050190">
    <property type="entry name" value="UPF0213_domain"/>
</dbReference>
<dbReference type="InterPro" id="IPR000305">
    <property type="entry name" value="GIY-YIG_endonuc"/>
</dbReference>
<dbReference type="SUPFAM" id="SSF82771">
    <property type="entry name" value="GIY-YIG endonuclease"/>
    <property type="match status" value="1"/>
</dbReference>
<reference evidence="3" key="2">
    <citation type="submission" date="2021-04" db="EMBL/GenBank/DDBJ databases">
        <authorList>
            <person name="Gilroy R."/>
        </authorList>
    </citation>
    <scope>NUCLEOTIDE SEQUENCE</scope>
    <source>
        <strain evidence="3">1068</strain>
    </source>
</reference>
<gene>
    <name evidence="3" type="ORF">H9809_00105</name>
</gene>
<dbReference type="PANTHER" id="PTHR34477:SF1">
    <property type="entry name" value="UPF0213 PROTEIN YHBQ"/>
    <property type="match status" value="1"/>
</dbReference>
<dbReference type="Proteomes" id="UP000824056">
    <property type="component" value="Unassembled WGS sequence"/>
</dbReference>
<protein>
    <submittedName>
        <fullName evidence="3">GIY-YIG nuclease family protein</fullName>
    </submittedName>
</protein>
<dbReference type="PANTHER" id="PTHR34477">
    <property type="entry name" value="UPF0213 PROTEIN YHBQ"/>
    <property type="match status" value="1"/>
</dbReference>
<dbReference type="Gene3D" id="3.40.1440.10">
    <property type="entry name" value="GIY-YIG endonuclease"/>
    <property type="match status" value="1"/>
</dbReference>
<accession>A0A9D2FPH9</accession>
<organism evidence="3 4">
    <name type="scientific">Candidatus Blautia pullicola</name>
    <dbReference type="NCBI Taxonomy" id="2838498"/>
    <lineage>
        <taxon>Bacteria</taxon>
        <taxon>Bacillati</taxon>
        <taxon>Bacillota</taxon>
        <taxon>Clostridia</taxon>
        <taxon>Lachnospirales</taxon>
        <taxon>Lachnospiraceae</taxon>
        <taxon>Blautia</taxon>
    </lineage>
</organism>
<reference evidence="3" key="1">
    <citation type="journal article" date="2021" name="PeerJ">
        <title>Extensive microbial diversity within the chicken gut microbiome revealed by metagenomics and culture.</title>
        <authorList>
            <person name="Gilroy R."/>
            <person name="Ravi A."/>
            <person name="Getino M."/>
            <person name="Pursley I."/>
            <person name="Horton D.L."/>
            <person name="Alikhan N.F."/>
            <person name="Baker D."/>
            <person name="Gharbi K."/>
            <person name="Hall N."/>
            <person name="Watson M."/>
            <person name="Adriaenssens E.M."/>
            <person name="Foster-Nyarko E."/>
            <person name="Jarju S."/>
            <person name="Secka A."/>
            <person name="Antonio M."/>
            <person name="Oren A."/>
            <person name="Chaudhuri R.R."/>
            <person name="La Ragione R."/>
            <person name="Hildebrand F."/>
            <person name="Pallen M.J."/>
        </authorList>
    </citation>
    <scope>NUCLEOTIDE SEQUENCE</scope>
    <source>
        <strain evidence="3">1068</strain>
    </source>
</reference>
<dbReference type="CDD" id="cd10456">
    <property type="entry name" value="GIY-YIG_UPF0213"/>
    <property type="match status" value="1"/>
</dbReference>
<dbReference type="Pfam" id="PF01541">
    <property type="entry name" value="GIY-YIG"/>
    <property type="match status" value="1"/>
</dbReference>
<evidence type="ECO:0000256" key="1">
    <source>
        <dbReference type="ARBA" id="ARBA00007435"/>
    </source>
</evidence>